<accession>A0AAF3J588</accession>
<reference evidence="3" key="1">
    <citation type="submission" date="2024-02" db="UniProtKB">
        <authorList>
            <consortium name="WormBaseParasite"/>
        </authorList>
    </citation>
    <scope>IDENTIFICATION</scope>
</reference>
<feature type="chain" id="PRO_5042199657" evidence="1">
    <location>
        <begin position="29"/>
        <end position="78"/>
    </location>
</feature>
<evidence type="ECO:0000256" key="1">
    <source>
        <dbReference type="SAM" id="SignalP"/>
    </source>
</evidence>
<evidence type="ECO:0000313" key="2">
    <source>
        <dbReference type="Proteomes" id="UP000887575"/>
    </source>
</evidence>
<dbReference type="Proteomes" id="UP000887575">
    <property type="component" value="Unassembled WGS sequence"/>
</dbReference>
<dbReference type="WBParaSite" id="MBELARI_LOCUS17001">
    <property type="protein sequence ID" value="MBELARI_LOCUS17001"/>
    <property type="gene ID" value="MBELARI_LOCUS17001"/>
</dbReference>
<keyword evidence="1" id="KW-0732">Signal</keyword>
<proteinExistence type="predicted"/>
<keyword evidence="2" id="KW-1185">Reference proteome</keyword>
<feature type="signal peptide" evidence="1">
    <location>
        <begin position="1"/>
        <end position="28"/>
    </location>
</feature>
<name>A0AAF3J588_9BILA</name>
<dbReference type="AlphaFoldDB" id="A0AAF3J588"/>
<sequence>MTLRWLGSLLSRWIFLFSISLFLISSQAFPAYDAVLVEELSPQGVQYENLYMMPKRSPLRLGKRGLMRMGKRGMMRLG</sequence>
<organism evidence="2 3">
    <name type="scientific">Mesorhabditis belari</name>
    <dbReference type="NCBI Taxonomy" id="2138241"/>
    <lineage>
        <taxon>Eukaryota</taxon>
        <taxon>Metazoa</taxon>
        <taxon>Ecdysozoa</taxon>
        <taxon>Nematoda</taxon>
        <taxon>Chromadorea</taxon>
        <taxon>Rhabditida</taxon>
        <taxon>Rhabditina</taxon>
        <taxon>Rhabditomorpha</taxon>
        <taxon>Rhabditoidea</taxon>
        <taxon>Rhabditidae</taxon>
        <taxon>Mesorhabditinae</taxon>
        <taxon>Mesorhabditis</taxon>
    </lineage>
</organism>
<protein>
    <submittedName>
        <fullName evidence="3">Uncharacterized protein</fullName>
    </submittedName>
</protein>
<evidence type="ECO:0000313" key="3">
    <source>
        <dbReference type="WBParaSite" id="MBELARI_LOCUS17001"/>
    </source>
</evidence>